<sequence>MGFERDALIAACAAHGRVARVVLAEVRGSAPREPGTAMLIWPEGQSGTVGGGTLEHELTRAARAALSGGGADRLSRHALGPDLGQCCGGHVLALTEIYDSARAEALPEDMIARGPGEMPLRVTRLLAQARNGTVAPRAQLVEGWMVEPVAHPTRQIWIWGAGHVGRALVSVLGPLPDVAITWVDTDMARFPGGNPPAGVTLLPASEPAALARYAPKAALHLIVTYSHALDLAVCDALLRHGFGFAGLIGSQTKKARFRKRLAEAGHGPDAFTRLTCPIGDPTLGKHPQQIALGVAVQVLHVEAQTQLGESPTKKDRA</sequence>
<dbReference type="NCBIfam" id="TIGR02964">
    <property type="entry name" value="xanthine_xdhC"/>
    <property type="match status" value="1"/>
</dbReference>
<comment type="caution">
    <text evidence="3">The sequence shown here is derived from an EMBL/GenBank/DDBJ whole genome shotgun (WGS) entry which is preliminary data.</text>
</comment>
<organism evidence="3 4">
    <name type="scientific">Sulfitobacter aestuarii</name>
    <dbReference type="NCBI Taxonomy" id="2161676"/>
    <lineage>
        <taxon>Bacteria</taxon>
        <taxon>Pseudomonadati</taxon>
        <taxon>Pseudomonadota</taxon>
        <taxon>Alphaproteobacteria</taxon>
        <taxon>Rhodobacterales</taxon>
        <taxon>Roseobacteraceae</taxon>
        <taxon>Sulfitobacter</taxon>
    </lineage>
</organism>
<gene>
    <name evidence="3" type="primary">xdhC</name>
    <name evidence="3" type="ORF">ACFSUD_09415</name>
</gene>
<evidence type="ECO:0000259" key="1">
    <source>
        <dbReference type="Pfam" id="PF02625"/>
    </source>
</evidence>
<dbReference type="InterPro" id="IPR052698">
    <property type="entry name" value="MoCofactor_Util/Proc"/>
</dbReference>
<evidence type="ECO:0000259" key="2">
    <source>
        <dbReference type="Pfam" id="PF13478"/>
    </source>
</evidence>
<feature type="domain" description="XdhC Rossmann" evidence="2">
    <location>
        <begin position="156"/>
        <end position="297"/>
    </location>
</feature>
<dbReference type="PANTHER" id="PTHR30388:SF6">
    <property type="entry name" value="XANTHINE DEHYDROGENASE SUBUNIT A-RELATED"/>
    <property type="match status" value="1"/>
</dbReference>
<protein>
    <submittedName>
        <fullName evidence="3">Xanthine dehydrogenase accessory protein XdhC</fullName>
    </submittedName>
</protein>
<evidence type="ECO:0000313" key="3">
    <source>
        <dbReference type="EMBL" id="MFD2739785.1"/>
    </source>
</evidence>
<dbReference type="InterPro" id="IPR003777">
    <property type="entry name" value="XdhC_CoxI"/>
</dbReference>
<dbReference type="RefSeq" id="WP_386373710.1">
    <property type="nucleotide sequence ID" value="NZ_JBHUMP010000006.1"/>
</dbReference>
<dbReference type="Gene3D" id="3.40.50.720">
    <property type="entry name" value="NAD(P)-binding Rossmann-like Domain"/>
    <property type="match status" value="1"/>
</dbReference>
<dbReference type="InterPro" id="IPR027051">
    <property type="entry name" value="XdhC_Rossmann_dom"/>
</dbReference>
<accession>A0ABW5U3B5</accession>
<feature type="domain" description="XdhC- CoxI" evidence="1">
    <location>
        <begin position="12"/>
        <end position="71"/>
    </location>
</feature>
<dbReference type="InterPro" id="IPR014308">
    <property type="entry name" value="Xanthine_DH_XdhC"/>
</dbReference>
<reference evidence="4" key="1">
    <citation type="journal article" date="2019" name="Int. J. Syst. Evol. Microbiol.">
        <title>The Global Catalogue of Microorganisms (GCM) 10K type strain sequencing project: providing services to taxonomists for standard genome sequencing and annotation.</title>
        <authorList>
            <consortium name="The Broad Institute Genomics Platform"/>
            <consortium name="The Broad Institute Genome Sequencing Center for Infectious Disease"/>
            <person name="Wu L."/>
            <person name="Ma J."/>
        </authorList>
    </citation>
    <scope>NUCLEOTIDE SEQUENCE [LARGE SCALE GENOMIC DNA]</scope>
    <source>
        <strain evidence="4">TISTR 2562</strain>
    </source>
</reference>
<dbReference type="PANTHER" id="PTHR30388">
    <property type="entry name" value="ALDEHYDE OXIDOREDUCTASE MOLYBDENUM COFACTOR ASSEMBLY PROTEIN"/>
    <property type="match status" value="1"/>
</dbReference>
<dbReference type="EMBL" id="JBHUMP010000006">
    <property type="protein sequence ID" value="MFD2739785.1"/>
    <property type="molecule type" value="Genomic_DNA"/>
</dbReference>
<name>A0ABW5U3B5_9RHOB</name>
<proteinExistence type="predicted"/>
<evidence type="ECO:0000313" key="4">
    <source>
        <dbReference type="Proteomes" id="UP001597474"/>
    </source>
</evidence>
<keyword evidence="4" id="KW-1185">Reference proteome</keyword>
<dbReference type="Pfam" id="PF13478">
    <property type="entry name" value="XdhC_C"/>
    <property type="match status" value="1"/>
</dbReference>
<dbReference type="Proteomes" id="UP001597474">
    <property type="component" value="Unassembled WGS sequence"/>
</dbReference>
<dbReference type="Pfam" id="PF02625">
    <property type="entry name" value="XdhC_CoxI"/>
    <property type="match status" value="1"/>
</dbReference>